<dbReference type="SMART" id="SM00871">
    <property type="entry name" value="AraC_E_bind"/>
    <property type="match status" value="1"/>
</dbReference>
<dbReference type="SUPFAM" id="SSF55136">
    <property type="entry name" value="Probable bacterial effector-binding domain"/>
    <property type="match status" value="1"/>
</dbReference>
<dbReference type="Gene3D" id="3.20.80.10">
    <property type="entry name" value="Regulatory factor, effector binding domain"/>
    <property type="match status" value="1"/>
</dbReference>
<dbReference type="GO" id="GO:0003677">
    <property type="term" value="F:DNA binding"/>
    <property type="evidence" value="ECO:0007669"/>
    <property type="project" value="UniProtKB-KW"/>
</dbReference>
<evidence type="ECO:0000259" key="2">
    <source>
        <dbReference type="PROSITE" id="PS50937"/>
    </source>
</evidence>
<accession>A0A0N8GLV1</accession>
<evidence type="ECO:0000313" key="4">
    <source>
        <dbReference type="Proteomes" id="UP000050430"/>
    </source>
</evidence>
<reference evidence="3 4" key="1">
    <citation type="submission" date="2015-07" db="EMBL/GenBank/DDBJ databases">
        <title>Genome sequence of Leptolinea tardivitalis DSM 16556.</title>
        <authorList>
            <person name="Hemp J."/>
            <person name="Ward L.M."/>
            <person name="Pace L.A."/>
            <person name="Fischer W.W."/>
        </authorList>
    </citation>
    <scope>NUCLEOTIDE SEQUENCE [LARGE SCALE GENOMIC DNA]</scope>
    <source>
        <strain evidence="3 4">YMTK-2</strain>
    </source>
</reference>
<dbReference type="SUPFAM" id="SSF46955">
    <property type="entry name" value="Putative DNA-binding domain"/>
    <property type="match status" value="1"/>
</dbReference>
<dbReference type="GO" id="GO:0003700">
    <property type="term" value="F:DNA-binding transcription factor activity"/>
    <property type="evidence" value="ECO:0007669"/>
    <property type="project" value="InterPro"/>
</dbReference>
<dbReference type="Proteomes" id="UP000050430">
    <property type="component" value="Unassembled WGS sequence"/>
</dbReference>
<dbReference type="InterPro" id="IPR047057">
    <property type="entry name" value="MerR_fam"/>
</dbReference>
<dbReference type="OrthoDB" id="9773308at2"/>
<keyword evidence="1" id="KW-0238">DNA-binding</keyword>
<dbReference type="Pfam" id="PF06445">
    <property type="entry name" value="GyrI-like"/>
    <property type="match status" value="1"/>
</dbReference>
<dbReference type="PROSITE" id="PS50937">
    <property type="entry name" value="HTH_MERR_2"/>
    <property type="match status" value="1"/>
</dbReference>
<dbReference type="SMART" id="SM00422">
    <property type="entry name" value="HTH_MERR"/>
    <property type="match status" value="1"/>
</dbReference>
<dbReference type="InterPro" id="IPR009061">
    <property type="entry name" value="DNA-bd_dom_put_sf"/>
</dbReference>
<dbReference type="EMBL" id="LGCK01000006">
    <property type="protein sequence ID" value="KPL73522.1"/>
    <property type="molecule type" value="Genomic_DNA"/>
</dbReference>
<dbReference type="Pfam" id="PF13411">
    <property type="entry name" value="MerR_1"/>
    <property type="match status" value="1"/>
</dbReference>
<proteinExistence type="predicted"/>
<dbReference type="PANTHER" id="PTHR30204:SF97">
    <property type="entry name" value="MERR FAMILY REGULATORY PROTEIN"/>
    <property type="match status" value="1"/>
</dbReference>
<protein>
    <recommendedName>
        <fullName evidence="2">HTH merR-type domain-containing protein</fullName>
    </recommendedName>
</protein>
<evidence type="ECO:0000256" key="1">
    <source>
        <dbReference type="ARBA" id="ARBA00023125"/>
    </source>
</evidence>
<feature type="domain" description="HTH merR-type" evidence="2">
    <location>
        <begin position="2"/>
        <end position="72"/>
    </location>
</feature>
<keyword evidence="4" id="KW-1185">Reference proteome</keyword>
<dbReference type="CDD" id="cd01107">
    <property type="entry name" value="HTH_BmrR"/>
    <property type="match status" value="1"/>
</dbReference>
<comment type="caution">
    <text evidence="3">The sequence shown here is derived from an EMBL/GenBank/DDBJ whole genome shotgun (WGS) entry which is preliminary data.</text>
</comment>
<name>A0A0N8GLV1_9CHLR</name>
<dbReference type="InterPro" id="IPR011256">
    <property type="entry name" value="Reg_factor_effector_dom_sf"/>
</dbReference>
<dbReference type="InterPro" id="IPR029442">
    <property type="entry name" value="GyrI-like"/>
</dbReference>
<sequence length="273" mass="31416">MKLKIGEFARLGQVTVQTLRYYAELGLLKPGEIDPFTGYRYYRLDQLSTLHRILALKDMGISLEQIKRMLNDKISAEEMRRILLLKQDEIRSQVQNNLDQLERIDLRLKMLEQDTRPSSYEIQIKHVDPITVASVSGTVPNYHDVNPLWNELYEALHRESLQPIPPYLTLCHSAEPEIQLEVCAPLANQDLILTNSLVHTLPEIKTMAFTIHRGPFSGLINGFTALWQWISDNGFQIAGPDREIYLRLPAEDKFDIDPDALTELQIPVICMPR</sequence>
<dbReference type="InterPro" id="IPR000551">
    <property type="entry name" value="MerR-type_HTH_dom"/>
</dbReference>
<dbReference type="AlphaFoldDB" id="A0A0N8GLV1"/>
<evidence type="ECO:0000313" key="3">
    <source>
        <dbReference type="EMBL" id="KPL73522.1"/>
    </source>
</evidence>
<gene>
    <name evidence="3" type="ORF">ADM99_03225</name>
</gene>
<organism evidence="3 4">
    <name type="scientific">Leptolinea tardivitalis</name>
    <dbReference type="NCBI Taxonomy" id="229920"/>
    <lineage>
        <taxon>Bacteria</taxon>
        <taxon>Bacillati</taxon>
        <taxon>Chloroflexota</taxon>
        <taxon>Anaerolineae</taxon>
        <taxon>Anaerolineales</taxon>
        <taxon>Anaerolineaceae</taxon>
        <taxon>Leptolinea</taxon>
    </lineage>
</organism>
<dbReference type="InterPro" id="IPR010499">
    <property type="entry name" value="AraC_E-bd"/>
</dbReference>
<dbReference type="STRING" id="229920.ADM99_03225"/>
<dbReference type="RefSeq" id="WP_158423408.1">
    <property type="nucleotide sequence ID" value="NZ_BBYA01000009.1"/>
</dbReference>
<dbReference type="PANTHER" id="PTHR30204">
    <property type="entry name" value="REDOX-CYCLING DRUG-SENSING TRANSCRIPTIONAL ACTIVATOR SOXR"/>
    <property type="match status" value="1"/>
</dbReference>
<dbReference type="Gene3D" id="1.10.1660.10">
    <property type="match status" value="1"/>
</dbReference>